<reference evidence="3" key="1">
    <citation type="submission" date="2017-08" db="EMBL/GenBank/DDBJ databases">
        <title>A dynamic microbial community with high functional redundancy inhabits the cold, oxic subseafloor aquifer.</title>
        <authorList>
            <person name="Tully B.J."/>
            <person name="Wheat C.G."/>
            <person name="Glazer B.T."/>
            <person name="Huber J.A."/>
        </authorList>
    </citation>
    <scope>NUCLEOTIDE SEQUENCE [LARGE SCALE GENOMIC DNA]</scope>
</reference>
<dbReference type="AlphaFoldDB" id="A0A2A4YN79"/>
<name>A0A2A4YN79_UNCAE</name>
<accession>A0A2A4YN79</accession>
<keyword evidence="1" id="KW-1133">Transmembrane helix</keyword>
<sequence>MSAIQLSNQQSLLSSTFPSRAIQCAKNVVSEPFDLCLGAMWTGYVVMSVKELAEYAFSNDENKDFTFSFSDREVSNHDFLSCASFATANGLKFIDWFGQSNISGATKVAFPYLSATADLFYVLSYGCWLFKSVKNISESHESSVLKDLDYSSQMFQKGKELASIADYAVNLSYMTFSALSLAAFVTGVTYLSTAIATSLICYFVFMGVRTFGDEAVNVFKSSARQVYWINSNLNSNQRQFV</sequence>
<organism evidence="2 3">
    <name type="scientific">Aerophobetes bacterium</name>
    <dbReference type="NCBI Taxonomy" id="2030807"/>
    <lineage>
        <taxon>Bacteria</taxon>
        <taxon>Candidatus Aerophobota</taxon>
    </lineage>
</organism>
<protein>
    <submittedName>
        <fullName evidence="2">Uncharacterized protein</fullName>
    </submittedName>
</protein>
<gene>
    <name evidence="2" type="ORF">COB11_00365</name>
</gene>
<comment type="caution">
    <text evidence="2">The sequence shown here is derived from an EMBL/GenBank/DDBJ whole genome shotgun (WGS) entry which is preliminary data.</text>
</comment>
<keyword evidence="1" id="KW-0812">Transmembrane</keyword>
<feature type="transmembrane region" description="Helical" evidence="1">
    <location>
        <begin position="190"/>
        <end position="211"/>
    </location>
</feature>
<dbReference type="EMBL" id="NVUU01000003">
    <property type="protein sequence ID" value="PCI96070.1"/>
    <property type="molecule type" value="Genomic_DNA"/>
</dbReference>
<dbReference type="Proteomes" id="UP000217838">
    <property type="component" value="Unassembled WGS sequence"/>
</dbReference>
<proteinExistence type="predicted"/>
<keyword evidence="1" id="KW-0472">Membrane</keyword>
<evidence type="ECO:0000256" key="1">
    <source>
        <dbReference type="SAM" id="Phobius"/>
    </source>
</evidence>
<evidence type="ECO:0000313" key="2">
    <source>
        <dbReference type="EMBL" id="PCI96070.1"/>
    </source>
</evidence>
<evidence type="ECO:0000313" key="3">
    <source>
        <dbReference type="Proteomes" id="UP000217838"/>
    </source>
</evidence>